<evidence type="ECO:0000256" key="3">
    <source>
        <dbReference type="ARBA" id="ARBA00023163"/>
    </source>
</evidence>
<sequence>MGTDRTSTSARVFTPLDPHSRAETVVRRLTDAITFGLLTDAEQLPSEADLAAQLGVSRVTVREALVTLRQQNLVETRRGRGGGSFVRAPAAGHAPSLRARLAAMSLPQLRDTADHYAAIAGAAARLAAQRADTDDVRRIREELDARGRPLHRVERAFHLEVAAVAQSARLAHEEVAFAAELGTLLWSPIVPADGDAFDPHADHTRIVDAIAAGDDDRARRLTEDHVARAVERLVNLHLTLVDP</sequence>
<dbReference type="SMART" id="SM00895">
    <property type="entry name" value="FCD"/>
    <property type="match status" value="1"/>
</dbReference>
<keyword evidence="6" id="KW-1185">Reference proteome</keyword>
<keyword evidence="3" id="KW-0804">Transcription</keyword>
<dbReference type="PRINTS" id="PR00035">
    <property type="entry name" value="HTHGNTR"/>
</dbReference>
<dbReference type="SUPFAM" id="SSF48008">
    <property type="entry name" value="GntR ligand-binding domain-like"/>
    <property type="match status" value="1"/>
</dbReference>
<dbReference type="InterPro" id="IPR008920">
    <property type="entry name" value="TF_FadR/GntR_C"/>
</dbReference>
<dbReference type="SUPFAM" id="SSF46785">
    <property type="entry name" value="Winged helix' DNA-binding domain"/>
    <property type="match status" value="1"/>
</dbReference>
<gene>
    <name evidence="5" type="primary">pdhR</name>
    <name evidence="5" type="ORF">Aiant_88910</name>
</gene>
<name>A0ABM7M9C2_9ACTN</name>
<evidence type="ECO:0000313" key="5">
    <source>
        <dbReference type="EMBL" id="BCJ48234.1"/>
    </source>
</evidence>
<dbReference type="Proteomes" id="UP000676967">
    <property type="component" value="Chromosome"/>
</dbReference>
<dbReference type="Pfam" id="PF07729">
    <property type="entry name" value="FCD"/>
    <property type="match status" value="1"/>
</dbReference>
<organism evidence="5 6">
    <name type="scientific">Actinoplanes ianthinogenes</name>
    <dbReference type="NCBI Taxonomy" id="122358"/>
    <lineage>
        <taxon>Bacteria</taxon>
        <taxon>Bacillati</taxon>
        <taxon>Actinomycetota</taxon>
        <taxon>Actinomycetes</taxon>
        <taxon>Micromonosporales</taxon>
        <taxon>Micromonosporaceae</taxon>
        <taxon>Actinoplanes</taxon>
    </lineage>
</organism>
<reference evidence="5 6" key="1">
    <citation type="submission" date="2020-08" db="EMBL/GenBank/DDBJ databases">
        <title>Whole genome shotgun sequence of Actinoplanes ianthinogenes NBRC 13996.</title>
        <authorList>
            <person name="Komaki H."/>
            <person name="Tamura T."/>
        </authorList>
    </citation>
    <scope>NUCLEOTIDE SEQUENCE [LARGE SCALE GENOMIC DNA]</scope>
    <source>
        <strain evidence="5 6">NBRC 13996</strain>
    </source>
</reference>
<dbReference type="PANTHER" id="PTHR43537:SF24">
    <property type="entry name" value="GLUCONATE OPERON TRANSCRIPTIONAL REPRESSOR"/>
    <property type="match status" value="1"/>
</dbReference>
<dbReference type="RefSeq" id="WP_189330542.1">
    <property type="nucleotide sequence ID" value="NZ_AP023356.1"/>
</dbReference>
<dbReference type="PROSITE" id="PS50949">
    <property type="entry name" value="HTH_GNTR"/>
    <property type="match status" value="1"/>
</dbReference>
<evidence type="ECO:0000256" key="2">
    <source>
        <dbReference type="ARBA" id="ARBA00023125"/>
    </source>
</evidence>
<dbReference type="InterPro" id="IPR036390">
    <property type="entry name" value="WH_DNA-bd_sf"/>
</dbReference>
<dbReference type="Pfam" id="PF00392">
    <property type="entry name" value="GntR"/>
    <property type="match status" value="1"/>
</dbReference>
<dbReference type="CDD" id="cd07377">
    <property type="entry name" value="WHTH_GntR"/>
    <property type="match status" value="1"/>
</dbReference>
<keyword evidence="2" id="KW-0238">DNA-binding</keyword>
<evidence type="ECO:0000259" key="4">
    <source>
        <dbReference type="PROSITE" id="PS50949"/>
    </source>
</evidence>
<proteinExistence type="predicted"/>
<dbReference type="Gene3D" id="1.10.10.10">
    <property type="entry name" value="Winged helix-like DNA-binding domain superfamily/Winged helix DNA-binding domain"/>
    <property type="match status" value="1"/>
</dbReference>
<dbReference type="InterPro" id="IPR011711">
    <property type="entry name" value="GntR_C"/>
</dbReference>
<accession>A0ABM7M9C2</accession>
<evidence type="ECO:0000313" key="6">
    <source>
        <dbReference type="Proteomes" id="UP000676967"/>
    </source>
</evidence>
<dbReference type="Gene3D" id="1.20.120.530">
    <property type="entry name" value="GntR ligand-binding domain-like"/>
    <property type="match status" value="1"/>
</dbReference>
<protein>
    <submittedName>
        <fullName evidence="5">GntR family transcriptional regulator</fullName>
    </submittedName>
</protein>
<evidence type="ECO:0000256" key="1">
    <source>
        <dbReference type="ARBA" id="ARBA00023015"/>
    </source>
</evidence>
<dbReference type="InterPro" id="IPR000524">
    <property type="entry name" value="Tscrpt_reg_HTH_GntR"/>
</dbReference>
<dbReference type="InterPro" id="IPR036388">
    <property type="entry name" value="WH-like_DNA-bd_sf"/>
</dbReference>
<dbReference type="EMBL" id="AP023356">
    <property type="protein sequence ID" value="BCJ48234.1"/>
    <property type="molecule type" value="Genomic_DNA"/>
</dbReference>
<dbReference type="SMART" id="SM00345">
    <property type="entry name" value="HTH_GNTR"/>
    <property type="match status" value="1"/>
</dbReference>
<feature type="domain" description="HTH gntR-type" evidence="4">
    <location>
        <begin position="19"/>
        <end position="89"/>
    </location>
</feature>
<dbReference type="PANTHER" id="PTHR43537">
    <property type="entry name" value="TRANSCRIPTIONAL REGULATOR, GNTR FAMILY"/>
    <property type="match status" value="1"/>
</dbReference>
<keyword evidence="1" id="KW-0805">Transcription regulation</keyword>